<sequence>MSDMWETRATEAVPLSAAGTPGGELPASEKEVIRPPYEDEKPDVAVPGGTVECESLEFVPDERCETVNNESSLSNGPAEGKEYTTNKRGADTGETAMNIRGETGTDANTTDSKEVTQNQVPSRPLTRAAKLRAEKAEQRLVSTVVDLGALSKTTAGTDDEPKNMTTPGVSAMTGKNDVVRQCQIQRDRGDEQQRARATTGQWQKMSTARSHGKKGDQHER</sequence>
<dbReference type="EMBL" id="RCML01000800">
    <property type="protein sequence ID" value="KAG2969292.1"/>
    <property type="molecule type" value="Genomic_DNA"/>
</dbReference>
<dbReference type="EMBL" id="RCMI01000418">
    <property type="protein sequence ID" value="KAG2911651.1"/>
    <property type="molecule type" value="Genomic_DNA"/>
</dbReference>
<name>A0A329RJY6_9STRA</name>
<organism evidence="7 8">
    <name type="scientific">Phytophthora cactorum</name>
    <dbReference type="NCBI Taxonomy" id="29920"/>
    <lineage>
        <taxon>Eukaryota</taxon>
        <taxon>Sar</taxon>
        <taxon>Stramenopiles</taxon>
        <taxon>Oomycota</taxon>
        <taxon>Peronosporomycetes</taxon>
        <taxon>Peronosporales</taxon>
        <taxon>Peronosporaceae</taxon>
        <taxon>Phytophthora</taxon>
    </lineage>
</organism>
<evidence type="ECO:0000313" key="5">
    <source>
        <dbReference type="EMBL" id="KAG2969292.1"/>
    </source>
</evidence>
<protein>
    <submittedName>
        <fullName evidence="7">Uncharacterized protein</fullName>
    </submittedName>
</protein>
<dbReference type="VEuPathDB" id="FungiDB:PC110_g18525"/>
<accession>A0A329RJY6</accession>
<evidence type="ECO:0000313" key="6">
    <source>
        <dbReference type="EMBL" id="KAG3214079.1"/>
    </source>
</evidence>
<feature type="compositionally biased region" description="Polar residues" evidence="1">
    <location>
        <begin position="105"/>
        <end position="121"/>
    </location>
</feature>
<dbReference type="Proteomes" id="UP000735874">
    <property type="component" value="Unassembled WGS sequence"/>
</dbReference>
<evidence type="ECO:0000313" key="8">
    <source>
        <dbReference type="Proteomes" id="UP000251314"/>
    </source>
</evidence>
<evidence type="ECO:0000313" key="7">
    <source>
        <dbReference type="EMBL" id="RAW25055.1"/>
    </source>
</evidence>
<reference evidence="2" key="2">
    <citation type="submission" date="2018-10" db="EMBL/GenBank/DDBJ databases">
        <title>Effector identification in a new, highly contiguous assembly of the strawberry crown rot pathogen Phytophthora cactorum.</title>
        <authorList>
            <person name="Armitage A.D."/>
            <person name="Nellist C.F."/>
            <person name="Bates H."/>
            <person name="Vickerstaff R.J."/>
            <person name="Harrison R.J."/>
        </authorList>
    </citation>
    <scope>NUCLEOTIDE SEQUENCE</scope>
    <source>
        <strain evidence="2">15-7</strain>
        <strain evidence="3">4032</strain>
        <strain evidence="4">4040</strain>
        <strain evidence="5">P415</strain>
        <strain evidence="6">P421</strain>
    </source>
</reference>
<evidence type="ECO:0000256" key="1">
    <source>
        <dbReference type="SAM" id="MobiDB-lite"/>
    </source>
</evidence>
<dbReference type="Proteomes" id="UP000697107">
    <property type="component" value="Unassembled WGS sequence"/>
</dbReference>
<dbReference type="EMBL" id="RCMV01000671">
    <property type="protein sequence ID" value="KAG3214079.1"/>
    <property type="molecule type" value="Genomic_DNA"/>
</dbReference>
<keyword evidence="8" id="KW-1185">Reference proteome</keyword>
<feature type="compositionally biased region" description="Polar residues" evidence="1">
    <location>
        <begin position="66"/>
        <end position="75"/>
    </location>
</feature>
<feature type="region of interest" description="Disordered" evidence="1">
    <location>
        <begin position="64"/>
        <end position="128"/>
    </location>
</feature>
<dbReference type="EMBL" id="MJFZ01000798">
    <property type="protein sequence ID" value="RAW25055.1"/>
    <property type="molecule type" value="Genomic_DNA"/>
</dbReference>
<feature type="compositionally biased region" description="Basic and acidic residues" evidence="1">
    <location>
        <begin position="79"/>
        <end position="91"/>
    </location>
</feature>
<dbReference type="OrthoDB" id="10377380at2759"/>
<feature type="compositionally biased region" description="Basic and acidic residues" evidence="1">
    <location>
        <begin position="185"/>
        <end position="194"/>
    </location>
</feature>
<feature type="region of interest" description="Disordered" evidence="1">
    <location>
        <begin position="1"/>
        <end position="48"/>
    </location>
</feature>
<feature type="region of interest" description="Disordered" evidence="1">
    <location>
        <begin position="151"/>
        <end position="220"/>
    </location>
</feature>
<dbReference type="Proteomes" id="UP000760860">
    <property type="component" value="Unassembled WGS sequence"/>
</dbReference>
<evidence type="ECO:0000313" key="4">
    <source>
        <dbReference type="EMBL" id="KAG2911905.1"/>
    </source>
</evidence>
<dbReference type="Proteomes" id="UP000774804">
    <property type="component" value="Unassembled WGS sequence"/>
</dbReference>
<evidence type="ECO:0000313" key="2">
    <source>
        <dbReference type="EMBL" id="KAG2854149.1"/>
    </source>
</evidence>
<reference evidence="7 8" key="1">
    <citation type="submission" date="2018-01" db="EMBL/GenBank/DDBJ databases">
        <title>Draft genome of the strawberry crown rot pathogen Phytophthora cactorum.</title>
        <authorList>
            <person name="Armitage A.D."/>
            <person name="Lysoe E."/>
            <person name="Nellist C.F."/>
            <person name="Harrison R.J."/>
            <person name="Brurberg M.B."/>
        </authorList>
    </citation>
    <scope>NUCLEOTIDE SEQUENCE [LARGE SCALE GENOMIC DNA]</scope>
    <source>
        <strain evidence="7 8">10300</strain>
    </source>
</reference>
<dbReference type="EMBL" id="RCMG01000444">
    <property type="protein sequence ID" value="KAG2854149.1"/>
    <property type="molecule type" value="Genomic_DNA"/>
</dbReference>
<evidence type="ECO:0000313" key="3">
    <source>
        <dbReference type="EMBL" id="KAG2911651.1"/>
    </source>
</evidence>
<proteinExistence type="predicted"/>
<feature type="compositionally biased region" description="Polar residues" evidence="1">
    <location>
        <begin position="195"/>
        <end position="209"/>
    </location>
</feature>
<feature type="compositionally biased region" description="Basic and acidic residues" evidence="1">
    <location>
        <begin position="27"/>
        <end position="43"/>
    </location>
</feature>
<dbReference type="AlphaFoldDB" id="A0A329RJY6"/>
<dbReference type="Proteomes" id="UP000736787">
    <property type="component" value="Unassembled WGS sequence"/>
</dbReference>
<dbReference type="Proteomes" id="UP000251314">
    <property type="component" value="Unassembled WGS sequence"/>
</dbReference>
<gene>
    <name evidence="7" type="ORF">PC110_g18525</name>
    <name evidence="2" type="ORF">PC113_g13567</name>
    <name evidence="3" type="ORF">PC115_g12504</name>
    <name evidence="4" type="ORF">PC117_g19046</name>
    <name evidence="5" type="ORF">PC118_g17526</name>
    <name evidence="6" type="ORF">PC129_g15000</name>
</gene>
<dbReference type="EMBL" id="RCMK01000804">
    <property type="protein sequence ID" value="KAG2911905.1"/>
    <property type="molecule type" value="Genomic_DNA"/>
</dbReference>
<comment type="caution">
    <text evidence="7">The sequence shown here is derived from an EMBL/GenBank/DDBJ whole genome shotgun (WGS) entry which is preliminary data.</text>
</comment>